<keyword evidence="5 6" id="KW-0119">Carbohydrate metabolism</keyword>
<feature type="binding site" evidence="6">
    <location>
        <position position="201"/>
    </location>
    <ligand>
        <name>substrate</name>
    </ligand>
</feature>
<comment type="similarity">
    <text evidence="6">Belongs to the glucose-6-phosphate dehydrogenase family.</text>
</comment>
<dbReference type="NCBIfam" id="TIGR00871">
    <property type="entry name" value="zwf"/>
    <property type="match status" value="1"/>
</dbReference>
<feature type="binding site" evidence="6">
    <location>
        <position position="311"/>
    </location>
    <ligand>
        <name>substrate</name>
    </ligand>
</feature>
<evidence type="ECO:0000256" key="2">
    <source>
        <dbReference type="ARBA" id="ARBA00022526"/>
    </source>
</evidence>
<keyword evidence="4 6" id="KW-0560">Oxidoreductase</keyword>
<sequence length="466" mass="51744">MRQHPRRPTDLVIFGASGDLTKRKILPALKDLASDGQIRLLGAGRSEMSQDAFRQLVAESTSSPELAARSEWVKLDYRSPESYGALKDAIDGDNSSVIYYLATPPGTFGAILTGLTQAGLSRRGEDRRIVVEKPLGQDAESARTLNQQLEALFDESQIFRIDHYLAKDTVQNVLAFRFSNSLFEPVWNRTMIESIQITAAEEIDIVQRAGYYDGIGAVRDMVQNHVLQLLALVAMEPPTTFDPTDIRKAKLELLRAVVPLDPATAVRGQYEGYLDAEGVGHDSRRETYAAARVVIENWRWEGVPIFVRTGKALRRQLTEAVIRLRDAPHLRIGGRRQSGIPTLVVIRFQPDEGILLRIGAKRPGSRFEMVPAGMKLEYSRLARQQLPDAYENVLSEVLAGGHTVFPSGREIERSWEIVDPLLQSWETEGHPEVYPRGSWGPQAAAELIAGQSAGRWIVSGAEPGTE</sequence>
<comment type="pathway">
    <text evidence="1 6">Carbohydrate degradation; pentose phosphate pathway; D-ribulose 5-phosphate from D-glucose 6-phosphate (oxidative stage): step 1/3.</text>
</comment>
<dbReference type="RefSeq" id="WP_338203308.1">
    <property type="nucleotide sequence ID" value="NZ_JAEKNR010000168.1"/>
</dbReference>
<dbReference type="HAMAP" id="MF_00966">
    <property type="entry name" value="G6PD"/>
    <property type="match status" value="1"/>
</dbReference>
<dbReference type="Pfam" id="PF00479">
    <property type="entry name" value="G6PD_N"/>
    <property type="match status" value="1"/>
</dbReference>
<dbReference type="PRINTS" id="PR00079">
    <property type="entry name" value="G6PDHDRGNASE"/>
</dbReference>
<dbReference type="GO" id="GO:0004345">
    <property type="term" value="F:glucose-6-phosphate dehydrogenase activity"/>
    <property type="evidence" value="ECO:0007669"/>
    <property type="project" value="UniProtKB-UniRule"/>
</dbReference>
<dbReference type="GO" id="GO:0050661">
    <property type="term" value="F:NADP binding"/>
    <property type="evidence" value="ECO:0007669"/>
    <property type="project" value="UniProtKB-UniRule"/>
</dbReference>
<reference evidence="9" key="1">
    <citation type="submission" date="2020-10" db="EMBL/GenBank/DDBJ databases">
        <title>Ca. Dormibacterota MAGs.</title>
        <authorList>
            <person name="Montgomery K."/>
        </authorList>
    </citation>
    <scope>NUCLEOTIDE SEQUENCE [LARGE SCALE GENOMIC DNA]</scope>
    <source>
        <strain evidence="9">SC8812_S17_10</strain>
    </source>
</reference>
<evidence type="ECO:0000313" key="9">
    <source>
        <dbReference type="EMBL" id="MBJ7599712.1"/>
    </source>
</evidence>
<feature type="binding site" evidence="6">
    <location>
        <position position="167"/>
    </location>
    <ligand>
        <name>substrate</name>
    </ligand>
</feature>
<evidence type="ECO:0000256" key="5">
    <source>
        <dbReference type="ARBA" id="ARBA00023277"/>
    </source>
</evidence>
<evidence type="ECO:0000256" key="3">
    <source>
        <dbReference type="ARBA" id="ARBA00022857"/>
    </source>
</evidence>
<dbReference type="InterPro" id="IPR036291">
    <property type="entry name" value="NAD(P)-bd_dom_sf"/>
</dbReference>
<feature type="binding site" evidence="6">
    <location>
        <position position="133"/>
    </location>
    <ligand>
        <name>NADP(+)</name>
        <dbReference type="ChEBI" id="CHEBI:58349"/>
    </ligand>
</feature>
<dbReference type="EC" id="1.1.1.49" evidence="6"/>
<feature type="domain" description="Glucose-6-phosphate dehydrogenase C-terminal" evidence="8">
    <location>
        <begin position="174"/>
        <end position="452"/>
    </location>
</feature>
<dbReference type="GO" id="GO:0006006">
    <property type="term" value="P:glucose metabolic process"/>
    <property type="evidence" value="ECO:0007669"/>
    <property type="project" value="UniProtKB-KW"/>
</dbReference>
<proteinExistence type="inferred from homology"/>
<evidence type="ECO:0000256" key="6">
    <source>
        <dbReference type="HAMAP-Rule" id="MF_00966"/>
    </source>
</evidence>
<comment type="caution">
    <text evidence="9">The sequence shown here is derived from an EMBL/GenBank/DDBJ whole genome shotgun (WGS) entry which is preliminary data.</text>
</comment>
<name>A0A934K3B1_9BACT</name>
<feature type="binding site" evidence="6">
    <location>
        <position position="45"/>
    </location>
    <ligand>
        <name>NADP(+)</name>
        <dbReference type="ChEBI" id="CHEBI:58349"/>
    </ligand>
</feature>
<feature type="active site" description="Proton acceptor" evidence="6">
    <location>
        <position position="225"/>
    </location>
</feature>
<evidence type="ECO:0000256" key="4">
    <source>
        <dbReference type="ARBA" id="ARBA00023002"/>
    </source>
</evidence>
<dbReference type="Proteomes" id="UP000612893">
    <property type="component" value="Unassembled WGS sequence"/>
</dbReference>
<comment type="catalytic activity">
    <reaction evidence="6">
        <text>D-glucose 6-phosphate + NADP(+) = 6-phospho-D-glucono-1,5-lactone + NADPH + H(+)</text>
        <dbReference type="Rhea" id="RHEA:15841"/>
        <dbReference type="ChEBI" id="CHEBI:15378"/>
        <dbReference type="ChEBI" id="CHEBI:57783"/>
        <dbReference type="ChEBI" id="CHEBI:57955"/>
        <dbReference type="ChEBI" id="CHEBI:58349"/>
        <dbReference type="ChEBI" id="CHEBI:61548"/>
        <dbReference type="EC" id="1.1.1.49"/>
    </reaction>
</comment>
<dbReference type="GO" id="GO:0009051">
    <property type="term" value="P:pentose-phosphate shunt, oxidative branch"/>
    <property type="evidence" value="ECO:0007669"/>
    <property type="project" value="TreeGrafter"/>
</dbReference>
<evidence type="ECO:0000259" key="8">
    <source>
        <dbReference type="Pfam" id="PF02781"/>
    </source>
</evidence>
<comment type="caution">
    <text evidence="6">Lacks conserved residue(s) required for the propagation of feature annotation.</text>
</comment>
<dbReference type="EMBL" id="JAEKNR010000168">
    <property type="protein sequence ID" value="MBJ7599712.1"/>
    <property type="molecule type" value="Genomic_DNA"/>
</dbReference>
<keyword evidence="10" id="KW-1185">Reference proteome</keyword>
<gene>
    <name evidence="6 9" type="primary">zwf</name>
    <name evidence="9" type="ORF">JF922_16750</name>
</gene>
<evidence type="ECO:0000313" key="10">
    <source>
        <dbReference type="Proteomes" id="UP000612893"/>
    </source>
</evidence>
<organism evidence="9 10">
    <name type="scientific">Candidatus Nephthysia bennettiae</name>
    <dbReference type="NCBI Taxonomy" id="3127016"/>
    <lineage>
        <taxon>Bacteria</taxon>
        <taxon>Bacillati</taxon>
        <taxon>Candidatus Dormiibacterota</taxon>
        <taxon>Candidatus Dormibacteria</taxon>
        <taxon>Candidatus Dormibacterales</taxon>
        <taxon>Candidatus Dormibacteraceae</taxon>
        <taxon>Candidatus Nephthysia</taxon>
    </lineage>
</organism>
<keyword evidence="3 6" id="KW-0521">NADP</keyword>
<dbReference type="AlphaFoldDB" id="A0A934K3B1"/>
<protein>
    <recommendedName>
        <fullName evidence="6">Glucose-6-phosphate 1-dehydrogenase</fullName>
        <shortName evidence="6">G6PD</shortName>
        <ecNumber evidence="6">1.1.1.49</ecNumber>
    </recommendedName>
</protein>
<evidence type="ECO:0000256" key="1">
    <source>
        <dbReference type="ARBA" id="ARBA00004937"/>
    </source>
</evidence>
<dbReference type="PANTHER" id="PTHR23429:SF0">
    <property type="entry name" value="GLUCOSE-6-PHOSPHATE 1-DEHYDROGENASE"/>
    <property type="match status" value="1"/>
</dbReference>
<dbReference type="SUPFAM" id="SSF55347">
    <property type="entry name" value="Glyceraldehyde-3-phosphate dehydrogenase-like, C-terminal domain"/>
    <property type="match status" value="1"/>
</dbReference>
<feature type="binding site" evidence="6">
    <location>
        <position position="163"/>
    </location>
    <ligand>
        <name>substrate</name>
    </ligand>
</feature>
<dbReference type="GO" id="GO:0005829">
    <property type="term" value="C:cytosol"/>
    <property type="evidence" value="ECO:0007669"/>
    <property type="project" value="TreeGrafter"/>
</dbReference>
<keyword evidence="2 6" id="KW-0313">Glucose metabolism</keyword>
<feature type="domain" description="Glucose-6-phosphate dehydrogenase NAD-binding" evidence="7">
    <location>
        <begin position="12"/>
        <end position="172"/>
    </location>
</feature>
<dbReference type="InterPro" id="IPR001282">
    <property type="entry name" value="G6P_DH"/>
</dbReference>
<dbReference type="Pfam" id="PF02781">
    <property type="entry name" value="G6PD_C"/>
    <property type="match status" value="1"/>
</dbReference>
<dbReference type="InterPro" id="IPR022674">
    <property type="entry name" value="G6P_DH_NAD-bd"/>
</dbReference>
<dbReference type="InterPro" id="IPR022675">
    <property type="entry name" value="G6P_DH_C"/>
</dbReference>
<dbReference type="SUPFAM" id="SSF51735">
    <property type="entry name" value="NAD(P)-binding Rossmann-fold domains"/>
    <property type="match status" value="1"/>
</dbReference>
<feature type="binding site" evidence="6">
    <location>
        <position position="220"/>
    </location>
    <ligand>
        <name>substrate</name>
    </ligand>
</feature>
<dbReference type="Gene3D" id="3.30.360.10">
    <property type="entry name" value="Dihydrodipicolinate Reductase, domain 2"/>
    <property type="match status" value="1"/>
</dbReference>
<dbReference type="PANTHER" id="PTHR23429">
    <property type="entry name" value="GLUCOSE-6-PHOSPHATE 1-DEHYDROGENASE G6PD"/>
    <property type="match status" value="1"/>
</dbReference>
<feature type="binding site" evidence="6">
    <location>
        <begin position="15"/>
        <end position="22"/>
    </location>
    <ligand>
        <name>NADP(+)</name>
        <dbReference type="ChEBI" id="CHEBI:58349"/>
    </ligand>
</feature>
<dbReference type="PIRSF" id="PIRSF000110">
    <property type="entry name" value="G6PD"/>
    <property type="match status" value="1"/>
</dbReference>
<dbReference type="Gene3D" id="3.40.50.720">
    <property type="entry name" value="NAD(P)-binding Rossmann-like Domain"/>
    <property type="match status" value="1"/>
</dbReference>
<evidence type="ECO:0000259" key="7">
    <source>
        <dbReference type="Pfam" id="PF00479"/>
    </source>
</evidence>
<accession>A0A934K3B1</accession>
<comment type="function">
    <text evidence="6">Catalyzes the oxidation of glucose 6-phosphate to 6-phosphogluconolactone.</text>
</comment>